<dbReference type="RefSeq" id="WP_092743974.1">
    <property type="nucleotide sequence ID" value="NZ_FNOV01000030.1"/>
</dbReference>
<gene>
    <name evidence="1" type="ORF">SAMN04488069_1304</name>
</gene>
<evidence type="ECO:0000313" key="2">
    <source>
        <dbReference type="Proteomes" id="UP000199249"/>
    </source>
</evidence>
<accession>A0A1H3PF54</accession>
<protein>
    <submittedName>
        <fullName evidence="1">Uncharacterized protein</fullName>
    </submittedName>
</protein>
<dbReference type="STRING" id="651662.SAMN04488069_1304"/>
<reference evidence="2" key="1">
    <citation type="submission" date="2016-10" db="EMBL/GenBank/DDBJ databases">
        <authorList>
            <person name="Varghese N."/>
            <person name="Submissions S."/>
        </authorList>
    </citation>
    <scope>NUCLEOTIDE SEQUENCE [LARGE SCALE GENOMIC DNA]</scope>
    <source>
        <strain evidence="2">CGMCC 1.8975</strain>
    </source>
</reference>
<dbReference type="EMBL" id="FNOV01000030">
    <property type="protein sequence ID" value="SDY99711.1"/>
    <property type="molecule type" value="Genomic_DNA"/>
</dbReference>
<proteinExistence type="predicted"/>
<dbReference type="Proteomes" id="UP000199249">
    <property type="component" value="Unassembled WGS sequence"/>
</dbReference>
<dbReference type="OrthoDB" id="883200at2"/>
<name>A0A1H3PF54_9BACT</name>
<dbReference type="AlphaFoldDB" id="A0A1H3PF54"/>
<evidence type="ECO:0000313" key="1">
    <source>
        <dbReference type="EMBL" id="SDY99711.1"/>
    </source>
</evidence>
<sequence>MASKAIASIGTGHHPKTFLSLYCTTDQAITPHAAGRVLARHGAKLEIQTWCRKCRAQVSYITDELPAGYQVYQVRVTGEDGPHLPAELRPVPYLEEEFEVAATSPQDAHERADFAHSLRFTGHLTHFYINGEVHLDERF</sequence>
<keyword evidence="2" id="KW-1185">Reference proteome</keyword>
<organism evidence="1 2">
    <name type="scientific">Hymenobacter psychrophilus</name>
    <dbReference type="NCBI Taxonomy" id="651662"/>
    <lineage>
        <taxon>Bacteria</taxon>
        <taxon>Pseudomonadati</taxon>
        <taxon>Bacteroidota</taxon>
        <taxon>Cytophagia</taxon>
        <taxon>Cytophagales</taxon>
        <taxon>Hymenobacteraceae</taxon>
        <taxon>Hymenobacter</taxon>
    </lineage>
</organism>